<proteinExistence type="predicted"/>
<sequence>MQFKGDFYQIGVVVHDIDRGMEQYHRLLGLGPFWRLDTDYEGRYRDWHGRFANRNAFTKWGNVYLEMVQPVIGEGNAKEWLETRGEGIFHLGYAVDDLTQQPGGAECVFESWGATLPDGDPAIIHLDTVARLGYFVELSDRALVNKLNAGIDRFLAEHAGGTGT</sequence>
<gene>
    <name evidence="1" type="ORF">GCM10011494_21710</name>
</gene>
<dbReference type="Pfam" id="PF13669">
    <property type="entry name" value="Glyoxalase_4"/>
    <property type="match status" value="1"/>
</dbReference>
<dbReference type="InterPro" id="IPR029068">
    <property type="entry name" value="Glyas_Bleomycin-R_OHBP_Dase"/>
</dbReference>
<dbReference type="Gene3D" id="3.10.180.10">
    <property type="entry name" value="2,3-Dihydroxybiphenyl 1,2-Dioxygenase, domain 1"/>
    <property type="match status" value="1"/>
</dbReference>
<dbReference type="AlphaFoldDB" id="A0A916X5Q2"/>
<name>A0A916X5Q2_9SPHN</name>
<dbReference type="Proteomes" id="UP000608154">
    <property type="component" value="Unassembled WGS sequence"/>
</dbReference>
<dbReference type="EMBL" id="BMHK01000013">
    <property type="protein sequence ID" value="GGC02869.1"/>
    <property type="molecule type" value="Genomic_DNA"/>
</dbReference>
<evidence type="ECO:0008006" key="3">
    <source>
        <dbReference type="Google" id="ProtNLM"/>
    </source>
</evidence>
<protein>
    <recommendedName>
        <fullName evidence="3">VOC domain-containing protein</fullName>
    </recommendedName>
</protein>
<evidence type="ECO:0000313" key="2">
    <source>
        <dbReference type="Proteomes" id="UP000608154"/>
    </source>
</evidence>
<dbReference type="RefSeq" id="WP_188771400.1">
    <property type="nucleotide sequence ID" value="NZ_BMHK01000013.1"/>
</dbReference>
<accession>A0A916X5Q2</accession>
<evidence type="ECO:0000313" key="1">
    <source>
        <dbReference type="EMBL" id="GGC02869.1"/>
    </source>
</evidence>
<reference evidence="1" key="1">
    <citation type="journal article" date="2014" name="Int. J. Syst. Evol. Microbiol.">
        <title>Complete genome sequence of Corynebacterium casei LMG S-19264T (=DSM 44701T), isolated from a smear-ripened cheese.</title>
        <authorList>
            <consortium name="US DOE Joint Genome Institute (JGI-PGF)"/>
            <person name="Walter F."/>
            <person name="Albersmeier A."/>
            <person name="Kalinowski J."/>
            <person name="Ruckert C."/>
        </authorList>
    </citation>
    <scope>NUCLEOTIDE SEQUENCE</scope>
    <source>
        <strain evidence="1">CGMCC 1.15095</strain>
    </source>
</reference>
<organism evidence="1 2">
    <name type="scientific">Novosphingobium endophyticum</name>
    <dbReference type="NCBI Taxonomy" id="1955250"/>
    <lineage>
        <taxon>Bacteria</taxon>
        <taxon>Pseudomonadati</taxon>
        <taxon>Pseudomonadota</taxon>
        <taxon>Alphaproteobacteria</taxon>
        <taxon>Sphingomonadales</taxon>
        <taxon>Sphingomonadaceae</taxon>
        <taxon>Novosphingobium</taxon>
    </lineage>
</organism>
<dbReference type="SUPFAM" id="SSF54593">
    <property type="entry name" value="Glyoxalase/Bleomycin resistance protein/Dihydroxybiphenyl dioxygenase"/>
    <property type="match status" value="1"/>
</dbReference>
<comment type="caution">
    <text evidence="1">The sequence shown here is derived from an EMBL/GenBank/DDBJ whole genome shotgun (WGS) entry which is preliminary data.</text>
</comment>
<keyword evidence="2" id="KW-1185">Reference proteome</keyword>
<reference evidence="1" key="2">
    <citation type="submission" date="2020-09" db="EMBL/GenBank/DDBJ databases">
        <authorList>
            <person name="Sun Q."/>
            <person name="Zhou Y."/>
        </authorList>
    </citation>
    <scope>NUCLEOTIDE SEQUENCE</scope>
    <source>
        <strain evidence="1">CGMCC 1.15095</strain>
    </source>
</reference>